<comment type="caution">
    <text evidence="2">The sequence shown here is derived from an EMBL/GenBank/DDBJ whole genome shotgun (WGS) entry which is preliminary data.</text>
</comment>
<dbReference type="VEuPathDB" id="TriTrypDB:BCY84_00897"/>
<proteinExistence type="predicted"/>
<feature type="transmembrane region" description="Helical" evidence="1">
    <location>
        <begin position="12"/>
        <end position="37"/>
    </location>
</feature>
<name>A0A2V2V608_TRYCR</name>
<dbReference type="VEuPathDB" id="TriTrypDB:TcYC6_0095790"/>
<evidence type="ECO:0000256" key="1">
    <source>
        <dbReference type="SAM" id="Phobius"/>
    </source>
</evidence>
<accession>A0A2V2V608</accession>
<sequence length="123" mass="12873">MENTSGTDTGATAMNIAMASTIIYGLVLLAGSCFFFIRRGKGNFSLRSVGASVFFLSAFAVMPTVLALGIAGAWICTAYDSLGGAVAFLVVPGMILFFLLLAWCAAVSRDLEEVGGALDFDRL</sequence>
<evidence type="ECO:0000313" key="2">
    <source>
        <dbReference type="EMBL" id="PWU91671.1"/>
    </source>
</evidence>
<feature type="transmembrane region" description="Helical" evidence="1">
    <location>
        <begin position="49"/>
        <end position="75"/>
    </location>
</feature>
<dbReference type="VEuPathDB" id="TriTrypDB:TcG_00344"/>
<dbReference type="VEuPathDB" id="TriTrypDB:TcBrA4_0030190"/>
<dbReference type="EMBL" id="PRFA01000042">
    <property type="protein sequence ID" value="PWU91671.1"/>
    <property type="molecule type" value="Genomic_DNA"/>
</dbReference>
<keyword evidence="1" id="KW-0472">Membrane</keyword>
<feature type="transmembrane region" description="Helical" evidence="1">
    <location>
        <begin position="81"/>
        <end position="103"/>
    </location>
</feature>
<dbReference type="VEuPathDB" id="TriTrypDB:C4B63_42g470c"/>
<dbReference type="OrthoDB" id="241368at2759"/>
<keyword evidence="1" id="KW-1133">Transmembrane helix</keyword>
<dbReference type="AlphaFoldDB" id="A0A2V2V608"/>
<gene>
    <name evidence="2" type="ORF">C4B63_42g470c</name>
</gene>
<dbReference type="Proteomes" id="UP000246121">
    <property type="component" value="Unassembled WGS sequence"/>
</dbReference>
<dbReference type="VEuPathDB" id="TriTrypDB:TcCL_NonESM00667"/>
<reference evidence="2 3" key="1">
    <citation type="journal article" date="2018" name="Microb. Genom.">
        <title>Expanding an expanded genome: long-read sequencing of Trypanosoma cruzi.</title>
        <authorList>
            <person name="Berna L."/>
            <person name="Rodriguez M."/>
            <person name="Chiribao M.L."/>
            <person name="Parodi-Talice A."/>
            <person name="Pita S."/>
            <person name="Rijo G."/>
            <person name="Alvarez-Valin F."/>
            <person name="Robello C."/>
        </authorList>
    </citation>
    <scope>NUCLEOTIDE SEQUENCE [LARGE SCALE GENOMIC DNA]</scope>
    <source>
        <strain evidence="2 3">Dm28c</strain>
    </source>
</reference>
<organism evidence="2 3">
    <name type="scientific">Trypanosoma cruzi</name>
    <dbReference type="NCBI Taxonomy" id="5693"/>
    <lineage>
        <taxon>Eukaryota</taxon>
        <taxon>Discoba</taxon>
        <taxon>Euglenozoa</taxon>
        <taxon>Kinetoplastea</taxon>
        <taxon>Metakinetoplastina</taxon>
        <taxon>Trypanosomatida</taxon>
        <taxon>Trypanosomatidae</taxon>
        <taxon>Trypanosoma</taxon>
        <taxon>Schizotrypanum</taxon>
    </lineage>
</organism>
<dbReference type="VEuPathDB" id="TriTrypDB:TcCLB.503835.20"/>
<dbReference type="VEuPathDB" id="TriTrypDB:TcCLB.509049.10"/>
<evidence type="ECO:0000313" key="3">
    <source>
        <dbReference type="Proteomes" id="UP000246121"/>
    </source>
</evidence>
<protein>
    <submittedName>
        <fullName evidence="2">Uncharacterized protein</fullName>
    </submittedName>
</protein>
<keyword evidence="1" id="KW-0812">Transmembrane</keyword>